<dbReference type="Proteomes" id="UP000003860">
    <property type="component" value="Unassembled WGS sequence"/>
</dbReference>
<evidence type="ECO:0000259" key="3">
    <source>
        <dbReference type="SMART" id="SM00776"/>
    </source>
</evidence>
<dbReference type="RefSeq" id="WP_004618961.1">
    <property type="nucleotide sequence ID" value="NZ_ACXX02000005.1"/>
</dbReference>
<dbReference type="eggNOG" id="COG3408">
    <property type="taxonomic scope" value="Bacteria"/>
</dbReference>
<comment type="caution">
    <text evidence="4">The sequence shown here is derived from an EMBL/GenBank/DDBJ whole genome shotgun (WGS) entry which is preliminary data.</text>
</comment>
<dbReference type="InterPro" id="IPR038637">
    <property type="entry name" value="NPCBM_sf"/>
</dbReference>
<dbReference type="OrthoDB" id="1933644at2"/>
<dbReference type="SMART" id="SM00776">
    <property type="entry name" value="NPCBM"/>
    <property type="match status" value="1"/>
</dbReference>
<reference evidence="4" key="2">
    <citation type="submission" date="2011-01" db="EMBL/GenBank/DDBJ databases">
        <title>The Non-contiguous Finished genome of Clostridium papyrosolvens.</title>
        <authorList>
            <person name="Lucas S."/>
            <person name="Copeland A."/>
            <person name="Lapidus A."/>
            <person name="Cheng J.-F."/>
            <person name="Goodwin L."/>
            <person name="Pitluck S."/>
            <person name="Misra M."/>
            <person name="Chertkov O."/>
            <person name="Detter J.C."/>
            <person name="Han C."/>
            <person name="Tapia R."/>
            <person name="Land M."/>
            <person name="Hauser L."/>
            <person name="Kyrpides N."/>
            <person name="Ivanova N."/>
            <person name="Pagani I."/>
            <person name="Mouttaki H."/>
            <person name="He Z."/>
            <person name="Zhou J."/>
            <person name="Hemme C.L."/>
            <person name="Woyke T."/>
        </authorList>
    </citation>
    <scope>NUCLEOTIDE SEQUENCE [LARGE SCALE GENOMIC DNA]</scope>
    <source>
        <strain evidence="4">DSM 2782</strain>
    </source>
</reference>
<dbReference type="Pfam" id="PF00754">
    <property type="entry name" value="F5_F8_type_C"/>
    <property type="match status" value="1"/>
</dbReference>
<dbReference type="Gene3D" id="2.60.120.1060">
    <property type="entry name" value="NPCBM/NEW2 domain"/>
    <property type="match status" value="1"/>
</dbReference>
<name>F1TBV9_9FIRM</name>
<feature type="compositionally biased region" description="Low complexity" evidence="2">
    <location>
        <begin position="450"/>
        <end position="459"/>
    </location>
</feature>
<dbReference type="SUPFAM" id="SSF49785">
    <property type="entry name" value="Galactose-binding domain-like"/>
    <property type="match status" value="3"/>
</dbReference>
<dbReference type="Pfam" id="PF08305">
    <property type="entry name" value="NPCBM"/>
    <property type="match status" value="1"/>
</dbReference>
<dbReference type="InterPro" id="IPR000421">
    <property type="entry name" value="FA58C"/>
</dbReference>
<evidence type="ECO:0000256" key="2">
    <source>
        <dbReference type="SAM" id="MobiDB-lite"/>
    </source>
</evidence>
<feature type="region of interest" description="Disordered" evidence="2">
    <location>
        <begin position="450"/>
        <end position="475"/>
    </location>
</feature>
<keyword evidence="5" id="KW-1185">Reference proteome</keyword>
<organism evidence="4 5">
    <name type="scientific">Ruminiclostridium papyrosolvens DSM 2782</name>
    <dbReference type="NCBI Taxonomy" id="588581"/>
    <lineage>
        <taxon>Bacteria</taxon>
        <taxon>Bacillati</taxon>
        <taxon>Bacillota</taxon>
        <taxon>Clostridia</taxon>
        <taxon>Eubacteriales</taxon>
        <taxon>Oscillospiraceae</taxon>
        <taxon>Ruminiclostridium</taxon>
    </lineage>
</organism>
<dbReference type="SUPFAM" id="SSF48208">
    <property type="entry name" value="Six-hairpin glycosidases"/>
    <property type="match status" value="1"/>
</dbReference>
<feature type="compositionally biased region" description="Polar residues" evidence="2">
    <location>
        <begin position="460"/>
        <end position="475"/>
    </location>
</feature>
<dbReference type="AlphaFoldDB" id="F1TBV9"/>
<evidence type="ECO:0000313" key="4">
    <source>
        <dbReference type="EMBL" id="EGD48130.1"/>
    </source>
</evidence>
<dbReference type="GO" id="GO:0005975">
    <property type="term" value="P:carbohydrate metabolic process"/>
    <property type="evidence" value="ECO:0007669"/>
    <property type="project" value="InterPro"/>
</dbReference>
<protein>
    <submittedName>
        <fullName evidence="4">Glycosyl hydrolase family 98 putative carbohydrate binding module</fullName>
    </submittedName>
</protein>
<dbReference type="Gene3D" id="2.60.120.260">
    <property type="entry name" value="Galactose-binding domain-like"/>
    <property type="match status" value="2"/>
</dbReference>
<evidence type="ECO:0000313" key="5">
    <source>
        <dbReference type="Proteomes" id="UP000003860"/>
    </source>
</evidence>
<dbReference type="STRING" id="588581.Cpap_2820"/>
<accession>F1TBV9</accession>
<reference evidence="4" key="1">
    <citation type="submission" date="2009-07" db="EMBL/GenBank/DDBJ databases">
        <authorList>
            <consortium name="US DOE Joint Genome Institute (JGI-PGF)"/>
            <person name="Lucas S."/>
            <person name="Copeland A."/>
            <person name="Lapidus A."/>
            <person name="Glavina del Rio T."/>
            <person name="Tice H."/>
            <person name="Bruce D."/>
            <person name="Goodwin L."/>
            <person name="Pitluck S."/>
            <person name="Larimer F."/>
            <person name="Land M.L."/>
            <person name="Mouttaki H."/>
            <person name="He Z."/>
            <person name="Zhou J."/>
            <person name="Hemme C.L."/>
        </authorList>
    </citation>
    <scope>NUCLEOTIDE SEQUENCE</scope>
    <source>
        <strain evidence="4">DSM 2782</strain>
    </source>
</reference>
<dbReference type="EMBL" id="ACXX02000005">
    <property type="protein sequence ID" value="EGD48130.1"/>
    <property type="molecule type" value="Genomic_DNA"/>
</dbReference>
<sequence length="940" mass="102981">MRKKFKLVLSVLLSLVIAVVFQMKMVVPANATVMDYSYFLSDYPYNSSLTTAAFNPIRMDQSFNANSIRLNGNTYAKGIGTHANSTIVYDLKQNFNTFTAYVGVDNEVGSGNGSVKFIVKVDGVQKYQSPTLTASSTAQKVMVDITGAGKLELIADTADGSTSNDHADWAEAKVTKTHPSSTLTLTADTSIADSIDLQSKFQWAKDKALSYVRTANKFDYIPSYFAAMTDDGTNSQGQFCARDVAHYMEGAHLLGLDLENFSMMKVFATGANGRVGQQTTDYYWPRWWYNYNLKNLDGTPNEDFRSSQWRTLPTAFDMIWRSYEQYLWTGDNKWINDTEMSNFYTNINTNFMNSQGKNTDGAATETTQLASYYEFPNPSEHFVVAGDSIGCQYQSLLAYANILTWKGLTAESQTYKAKADSLRSNFEAHWFDSTNNRYVRGFGPGKVTGTQFGTSGSFGNDSSTTSDKATDGNINTWSDSANANGAYTGIDLGAGNEKRIYKIRYYPRNGWASRMLGGRFQGSNTSQTAGYVDLHTITTMPASGIFTEATVSDTTQYRYLRYVSPDGGYCNVAELEFYSPSVVPNTSTDSLIGPVKLGGTQFGTSGSYGDDPVATSDKATDGNINTFMDSAIANGAFTGIDLGAGNASSVSKITYYPRNGWASRMVGGKFQGSNTSQTSGFVDLYTIGTTPAADTWTTVEVSNPTAYRYLRYLSPDGGYCNVTEIGFYTSTGKNFRSDWGHENSFFMPMTLITDNASRTDTYLEYIKNSVDSMETSGNSLNIEAKTYLPETFYKHGKNEYGWKYLKQILDSNATYPEVPFVCIGSTISGLMGVTPDAPNNTVRTLPQLPAATKIPWVEANHIKVGSNDLKIRHDGNTQTTLTNNAGGSITWKACFDGRISKLYINGLAKNAVQETSNGRPISSVNVSVSSGKAVTVKTTP</sequence>
<evidence type="ECO:0000256" key="1">
    <source>
        <dbReference type="ARBA" id="ARBA00023295"/>
    </source>
</evidence>
<dbReference type="InterPro" id="IPR013222">
    <property type="entry name" value="Glyco_hyd_98_carb-bd"/>
</dbReference>
<proteinExistence type="predicted"/>
<feature type="domain" description="Glycosyl hydrolase family 98 putative carbohydrate-binding module" evidence="3">
    <location>
        <begin position="33"/>
        <end position="176"/>
    </location>
</feature>
<keyword evidence="4" id="KW-0378">Hydrolase</keyword>
<dbReference type="GO" id="GO:0016798">
    <property type="term" value="F:hydrolase activity, acting on glycosyl bonds"/>
    <property type="evidence" value="ECO:0007669"/>
    <property type="project" value="UniProtKB-KW"/>
</dbReference>
<keyword evidence="1" id="KW-0326">Glycosidase</keyword>
<dbReference type="eggNOG" id="COG3291">
    <property type="taxonomic scope" value="Bacteria"/>
</dbReference>
<dbReference type="InterPro" id="IPR008928">
    <property type="entry name" value="6-hairpin_glycosidase_sf"/>
</dbReference>
<dbReference type="SMR" id="F1TBV9"/>
<dbReference type="InterPro" id="IPR008979">
    <property type="entry name" value="Galactose-bd-like_sf"/>
</dbReference>
<gene>
    <name evidence="4" type="ORF">Cpap_2820</name>
</gene>
<dbReference type="eggNOG" id="COG3250">
    <property type="taxonomic scope" value="Bacteria"/>
</dbReference>